<evidence type="ECO:0000259" key="3">
    <source>
        <dbReference type="Pfam" id="PF00122"/>
    </source>
</evidence>
<keyword evidence="2" id="KW-0472">Membrane</keyword>
<feature type="compositionally biased region" description="Low complexity" evidence="1">
    <location>
        <begin position="1029"/>
        <end position="1039"/>
    </location>
</feature>
<feature type="transmembrane region" description="Helical" evidence="2">
    <location>
        <begin position="1406"/>
        <end position="1425"/>
    </location>
</feature>
<dbReference type="CTD" id="36339298"/>
<feature type="region of interest" description="Disordered" evidence="1">
    <location>
        <begin position="702"/>
        <end position="724"/>
    </location>
</feature>
<keyword evidence="5" id="KW-1185">Reference proteome</keyword>
<protein>
    <recommendedName>
        <fullName evidence="3">P-type ATPase A domain-containing protein</fullName>
    </recommendedName>
</protein>
<feature type="transmembrane region" description="Helical" evidence="2">
    <location>
        <begin position="168"/>
        <end position="190"/>
    </location>
</feature>
<dbReference type="SUPFAM" id="SSF81653">
    <property type="entry name" value="Calcium ATPase, transduction domain A"/>
    <property type="match status" value="1"/>
</dbReference>
<dbReference type="InterPro" id="IPR059000">
    <property type="entry name" value="ATPase_P-type_domA"/>
</dbReference>
<evidence type="ECO:0000256" key="2">
    <source>
        <dbReference type="SAM" id="Phobius"/>
    </source>
</evidence>
<dbReference type="PANTHER" id="PTHR13219">
    <property type="entry name" value="TRANSMEMBRANE PROTEIN 94"/>
    <property type="match status" value="1"/>
</dbReference>
<keyword evidence="2" id="KW-0812">Transmembrane</keyword>
<dbReference type="Proteomes" id="UP000019149">
    <property type="component" value="Unassembled WGS sequence"/>
</dbReference>
<feature type="region of interest" description="Disordered" evidence="1">
    <location>
        <begin position="329"/>
        <end position="360"/>
    </location>
</feature>
<dbReference type="Gene3D" id="2.70.150.10">
    <property type="entry name" value="Calcium-transporting ATPase, cytoplasmic transduction domain A"/>
    <property type="match status" value="1"/>
</dbReference>
<feature type="transmembrane region" description="Helical" evidence="2">
    <location>
        <begin position="1290"/>
        <end position="1311"/>
    </location>
</feature>
<feature type="transmembrane region" description="Helical" evidence="2">
    <location>
        <begin position="1217"/>
        <end position="1240"/>
    </location>
</feature>
<name>W6V5G1_ECHGR</name>
<feature type="region of interest" description="Disordered" evidence="1">
    <location>
        <begin position="1029"/>
        <end position="1053"/>
    </location>
</feature>
<feature type="transmembrane region" description="Helical" evidence="2">
    <location>
        <begin position="1437"/>
        <end position="1460"/>
    </location>
</feature>
<comment type="caution">
    <text evidence="4">The sequence shown here is derived from an EMBL/GenBank/DDBJ whole genome shotgun (WGS) entry which is preliminary data.</text>
</comment>
<accession>W6V5G1</accession>
<evidence type="ECO:0000256" key="1">
    <source>
        <dbReference type="SAM" id="MobiDB-lite"/>
    </source>
</evidence>
<proteinExistence type="predicted"/>
<organism evidence="4 5">
    <name type="scientific">Echinococcus granulosus</name>
    <name type="common">Hydatid tapeworm</name>
    <dbReference type="NCBI Taxonomy" id="6210"/>
    <lineage>
        <taxon>Eukaryota</taxon>
        <taxon>Metazoa</taxon>
        <taxon>Spiralia</taxon>
        <taxon>Lophotrochozoa</taxon>
        <taxon>Platyhelminthes</taxon>
        <taxon>Cestoda</taxon>
        <taxon>Eucestoda</taxon>
        <taxon>Cyclophyllidea</taxon>
        <taxon>Taeniidae</taxon>
        <taxon>Echinococcus</taxon>
        <taxon>Echinococcus granulosus group</taxon>
    </lineage>
</organism>
<dbReference type="Pfam" id="PF00122">
    <property type="entry name" value="E1-E2_ATPase"/>
    <property type="match status" value="1"/>
</dbReference>
<dbReference type="KEGG" id="egl:EGR_03583"/>
<dbReference type="PANTHER" id="PTHR13219:SF6">
    <property type="entry name" value="TRANSMEMBRANE PROTEIN 94"/>
    <property type="match status" value="1"/>
</dbReference>
<keyword evidence="2" id="KW-1133">Transmembrane helix</keyword>
<feature type="transmembrane region" description="Helical" evidence="2">
    <location>
        <begin position="202"/>
        <end position="224"/>
    </location>
</feature>
<evidence type="ECO:0000313" key="4">
    <source>
        <dbReference type="EMBL" id="EUB61519.1"/>
    </source>
</evidence>
<dbReference type="InterPro" id="IPR023298">
    <property type="entry name" value="ATPase_P-typ_TM_dom_sf"/>
</dbReference>
<dbReference type="SUPFAM" id="SSF81665">
    <property type="entry name" value="Calcium ATPase, transmembrane domain M"/>
    <property type="match status" value="1"/>
</dbReference>
<feature type="transmembrane region" description="Helical" evidence="2">
    <location>
        <begin position="1332"/>
        <end position="1360"/>
    </location>
</feature>
<dbReference type="OrthoDB" id="5568754at2759"/>
<gene>
    <name evidence="4" type="ORF">EGR_03583</name>
</gene>
<feature type="domain" description="P-type ATPase A" evidence="3">
    <location>
        <begin position="58"/>
        <end position="94"/>
    </location>
</feature>
<feature type="compositionally biased region" description="Pro residues" evidence="1">
    <location>
        <begin position="337"/>
        <end position="352"/>
    </location>
</feature>
<dbReference type="EMBL" id="APAU02000019">
    <property type="protein sequence ID" value="EUB61519.1"/>
    <property type="molecule type" value="Genomic_DNA"/>
</dbReference>
<dbReference type="GeneID" id="36339298"/>
<dbReference type="RefSeq" id="XP_024352715.1">
    <property type="nucleotide sequence ID" value="XM_024492832.1"/>
</dbReference>
<feature type="region of interest" description="Disordered" evidence="1">
    <location>
        <begin position="878"/>
        <end position="909"/>
    </location>
</feature>
<reference evidence="4 5" key="1">
    <citation type="journal article" date="2013" name="Nat. Genet.">
        <title>The genome of the hydatid tapeworm Echinococcus granulosus.</title>
        <authorList>
            <person name="Zheng H."/>
            <person name="Zhang W."/>
            <person name="Zhang L."/>
            <person name="Zhang Z."/>
            <person name="Li J."/>
            <person name="Lu G."/>
            <person name="Zhu Y."/>
            <person name="Wang Y."/>
            <person name="Huang Y."/>
            <person name="Liu J."/>
            <person name="Kang H."/>
            <person name="Chen J."/>
            <person name="Wang L."/>
            <person name="Chen A."/>
            <person name="Yu S."/>
            <person name="Gao Z."/>
            <person name="Jin L."/>
            <person name="Gu W."/>
            <person name="Wang Z."/>
            <person name="Zhao L."/>
            <person name="Shi B."/>
            <person name="Wen H."/>
            <person name="Lin R."/>
            <person name="Jones M.K."/>
            <person name="Brejova B."/>
            <person name="Vinar T."/>
            <person name="Zhao G."/>
            <person name="McManus D.P."/>
            <person name="Chen Z."/>
            <person name="Zhou Y."/>
            <person name="Wang S."/>
        </authorList>
    </citation>
    <scope>NUCLEOTIDE SEQUENCE [LARGE SCALE GENOMIC DNA]</scope>
</reference>
<dbReference type="InterPro" id="IPR039720">
    <property type="entry name" value="TMEM94"/>
</dbReference>
<dbReference type="OMA" id="MLEIMQE"/>
<feature type="compositionally biased region" description="Basic and acidic residues" evidence="1">
    <location>
        <begin position="1040"/>
        <end position="1053"/>
    </location>
</feature>
<dbReference type="InterPro" id="IPR008250">
    <property type="entry name" value="ATPase_P-typ_transduc_dom_A_sf"/>
</dbReference>
<feature type="compositionally biased region" description="Polar residues" evidence="1">
    <location>
        <begin position="883"/>
        <end position="906"/>
    </location>
</feature>
<sequence>MCTIIASIKRLESHFAVTVTEVEKIVEDINYMRTHDLPRIYAPLYLPHSLSYNLQMTYRDGNLANVPVSLLVEGDIINLRPGQTIGCDCILVTEAPDEGSVRYSAGDIFLPHLAKDLTNRSPYPSMHLVDNSHLAVVTASPVIEQIKNILKQKAHNKKTQIQSTSSFVFLRGSVFCSLMMASVTFILGIIISSIRVFVHNRLMLISVGTMWAVTMSAFLLITAISLFAPLIWILTLGMSVAHLRKYARSCGLTNRKMNSSSTRGLSLLRNLVKTVLVQPDSRMEQLLLHLGRISRMCFVDKKGIISLPIPTPEKLFFFRERQNRHRKAMRTRSLGPNPIPPSNEFLAPPPPTSSSFGTSRSPIKARNIISCHAVESRFWRSRGPRSSLLNDPCVPEILNINSPPDYLYKPHFESPKWGRYLDCLKPIGLNLLLNNCQPLTREHYAAFADHLTRITAVSQQYFAKDGSQSKAEAVAVVNNRCLCGLAYHMGFRSSVLQHYSLAASLGIYKAIEKTDNCLIRPKSGAFNSGQKENLLYFRSQALRIQEAYASVPKDNSTEPIPVPYCFCTIYREAVSCGYHVMTQGSGDLVTALCTNFWNGRELLSLMDSERSKMLDFYNLNVSTSYCLAFAYMPLLQSTPLVQDNRPDGDRANRAPFPVLKLPVNFELRSRLTTRPSSTSTVRPTDVLFDSLESVQHYPKRRLTRNAFPPNPSIAGSSGEGPRKVSNIDKKQKLRTRLPRVAFSCGSLPRLACQTNSSTSTASEFPADSAALQDAFSKQIFLGMVSLQYQAMPGIVETIRKLNQACIRFVHFSQVHKNLTLRTQLYHNTKPYEVVFSERSQKLSRELSLPQDNQLRSRVFAERLGLEADWNCHISLADPPPEVSRTTSQGTRTGHLTSVPSRTSSIGTGLLRRPNVSLGHGGVAVLKQPYSLSSPNVARVGVQIKKRSVVAEPVVAEAVSNSSMPLVGGEDGDMATSGLWIGFDMDTEVSDDRVQWSPPNASTKASNASLNIVPEEARKSFAFEDSVFLSSSSSSSSSDVKSVDADSQEGLKDHPQLEEDAYNYVFANKSRLPSGIRNIRSHLENVDNVPLKVSLFTDCTPSAVGEMIGIMQEYGETVCVVGSCLSMTNAELFCRGDTAIALFPLLPRVCGHEPIAPVVGAKELNTGDMTDCASLPLLNLAGRLVALGAALISRASLADFDILQLVSQAHASVNNIHLCITFAIASSFAAALFYLLSLAFLPAFPVQFGPMGSTQPPDTLVWLPPVLLGATGPMEAAGGAVVGHIAIGGQVLWLTVAVIPCLATSIFGRTVERNHPLQQPPVKRNEMFSRERILRLLWVTAARFLPSVVICWAVSLIQTFITCPTYIDHRLVCLPHSLLNPVYANVSLAKLPEYATVLLNVTISQEIPFFLLVTYLVLISFSYANSGQWIHHWRISTNLPWLILSVIILLAHTIYLAIILLCNDKVLTGEQHRYLLVTLACGLLWCPILLLVNEIINWKERAITNAEDRFAKLFFDTKLGMYSPV</sequence>
<evidence type="ECO:0000313" key="5">
    <source>
        <dbReference type="Proteomes" id="UP000019149"/>
    </source>
</evidence>
<feature type="transmembrane region" description="Helical" evidence="2">
    <location>
        <begin position="1472"/>
        <end position="1491"/>
    </location>
</feature>